<dbReference type="EMBL" id="VLNR01000075">
    <property type="protein sequence ID" value="TSE04682.1"/>
    <property type="molecule type" value="Genomic_DNA"/>
</dbReference>
<accession>A0A554VCZ2</accession>
<sequence length="133" mass="14766">MKTMLICVFAFFSFLSSIAQNTNTNNGFGNFKNNVYQNKNFTNFVNANHYNTTNYTFGSSTGFYMHHDDYFPPVLSQQITSNILVGFDTNVACLNPAASIMLSSGSQNTAYQFSTTEIVVGSVIQVLEILSCF</sequence>
<comment type="caution">
    <text evidence="2">The sequence shown here is derived from an EMBL/GenBank/DDBJ whole genome shotgun (WGS) entry which is preliminary data.</text>
</comment>
<reference evidence="2 3" key="1">
    <citation type="submission" date="2019-07" db="EMBL/GenBank/DDBJ databases">
        <title>The draft genome sequence of Aquimarina algiphila M91.</title>
        <authorList>
            <person name="Meng X."/>
        </authorList>
    </citation>
    <scope>NUCLEOTIDE SEQUENCE [LARGE SCALE GENOMIC DNA]</scope>
    <source>
        <strain evidence="2 3">M91</strain>
    </source>
</reference>
<dbReference type="OrthoDB" id="10008673at2"/>
<name>A0A554VCZ2_9FLAO</name>
<keyword evidence="1" id="KW-0732">Signal</keyword>
<proteinExistence type="predicted"/>
<evidence type="ECO:0000256" key="1">
    <source>
        <dbReference type="SAM" id="SignalP"/>
    </source>
</evidence>
<evidence type="ECO:0000313" key="2">
    <source>
        <dbReference type="EMBL" id="TSE04682.1"/>
    </source>
</evidence>
<keyword evidence="3" id="KW-1185">Reference proteome</keyword>
<dbReference type="RefSeq" id="WP_143918408.1">
    <property type="nucleotide sequence ID" value="NZ_CANLFO010000003.1"/>
</dbReference>
<protein>
    <submittedName>
        <fullName evidence="2">Uncharacterized protein</fullName>
    </submittedName>
</protein>
<evidence type="ECO:0000313" key="3">
    <source>
        <dbReference type="Proteomes" id="UP000318833"/>
    </source>
</evidence>
<organism evidence="2 3">
    <name type="scientific">Aquimarina algiphila</name>
    <dbReference type="NCBI Taxonomy" id="2047982"/>
    <lineage>
        <taxon>Bacteria</taxon>
        <taxon>Pseudomonadati</taxon>
        <taxon>Bacteroidota</taxon>
        <taxon>Flavobacteriia</taxon>
        <taxon>Flavobacteriales</taxon>
        <taxon>Flavobacteriaceae</taxon>
        <taxon>Aquimarina</taxon>
    </lineage>
</organism>
<feature type="signal peptide" evidence="1">
    <location>
        <begin position="1"/>
        <end position="19"/>
    </location>
</feature>
<dbReference type="AlphaFoldDB" id="A0A554VCZ2"/>
<dbReference type="Proteomes" id="UP000318833">
    <property type="component" value="Unassembled WGS sequence"/>
</dbReference>
<gene>
    <name evidence="2" type="ORF">FOF46_25445</name>
</gene>
<feature type="chain" id="PRO_5022115350" evidence="1">
    <location>
        <begin position="20"/>
        <end position="133"/>
    </location>
</feature>